<evidence type="ECO:0000256" key="2">
    <source>
        <dbReference type="ARBA" id="ARBA00001913"/>
    </source>
</evidence>
<dbReference type="InterPro" id="IPR018052">
    <property type="entry name" value="Ald1_epimerase_CS"/>
</dbReference>
<dbReference type="PROSITE" id="PS00545">
    <property type="entry name" value="ALDOSE_1_EPIMERASE"/>
    <property type="match status" value="1"/>
</dbReference>
<evidence type="ECO:0000256" key="4">
    <source>
        <dbReference type="ARBA" id="ARBA00005028"/>
    </source>
</evidence>
<dbReference type="SUPFAM" id="SSF74650">
    <property type="entry name" value="Galactose mutarotase-like"/>
    <property type="match status" value="1"/>
</dbReference>
<evidence type="ECO:0000256" key="14">
    <source>
        <dbReference type="PIRNR" id="PIRNR005096"/>
    </source>
</evidence>
<keyword evidence="10" id="KW-0597">Phosphoprotein</keyword>
<dbReference type="InterPro" id="IPR014718">
    <property type="entry name" value="GH-type_carb-bd"/>
</dbReference>
<keyword evidence="12 14" id="KW-0413">Isomerase</keyword>
<dbReference type="InterPro" id="IPR008183">
    <property type="entry name" value="Aldose_1/G6P_1-epimerase"/>
</dbReference>
<dbReference type="RefSeq" id="WP_048919184.1">
    <property type="nucleotide sequence ID" value="NZ_CP010777.1"/>
</dbReference>
<accession>A0A0H4W1Y8</accession>
<dbReference type="Pfam" id="PF01263">
    <property type="entry name" value="Aldose_epim"/>
    <property type="match status" value="1"/>
</dbReference>
<feature type="chain" id="PRO_5005211399" description="Aldose 1-epimerase" evidence="18">
    <location>
        <begin position="24"/>
        <end position="391"/>
    </location>
</feature>
<reference evidence="19 20" key="1">
    <citation type="submission" date="2015-01" db="EMBL/GenBank/DDBJ databases">
        <title>Rufibacter sp./DG31D/ whole genome sequencing.</title>
        <authorList>
            <person name="Kim M.K."/>
            <person name="Srinivasan S."/>
            <person name="Lee J.-J."/>
        </authorList>
    </citation>
    <scope>NUCLEOTIDE SEQUENCE [LARGE SCALE GENOMIC DNA]</scope>
    <source>
        <strain evidence="19 20">DG31D</strain>
    </source>
</reference>
<name>A0A0H4W1Y8_9BACT</name>
<evidence type="ECO:0000256" key="7">
    <source>
        <dbReference type="ARBA" id="ARBA00013185"/>
    </source>
</evidence>
<feature type="binding site" evidence="16">
    <location>
        <position position="290"/>
    </location>
    <ligand>
        <name>beta-D-galactose</name>
        <dbReference type="ChEBI" id="CHEBI:27667"/>
    </ligand>
</feature>
<dbReference type="GO" id="GO:0006006">
    <property type="term" value="P:glucose metabolic process"/>
    <property type="evidence" value="ECO:0007669"/>
    <property type="project" value="TreeGrafter"/>
</dbReference>
<keyword evidence="20" id="KW-1185">Reference proteome</keyword>
<evidence type="ECO:0000256" key="10">
    <source>
        <dbReference type="ARBA" id="ARBA00022553"/>
    </source>
</evidence>
<comment type="cofactor">
    <cofactor evidence="2">
        <name>Ca(2+)</name>
        <dbReference type="ChEBI" id="CHEBI:29108"/>
    </cofactor>
</comment>
<feature type="signal peptide" evidence="18">
    <location>
        <begin position="1"/>
        <end position="23"/>
    </location>
</feature>
<dbReference type="FunFam" id="2.70.98.10:FF:000003">
    <property type="entry name" value="Aldose 1-epimerase"/>
    <property type="match status" value="1"/>
</dbReference>
<evidence type="ECO:0000256" key="18">
    <source>
        <dbReference type="SAM" id="SignalP"/>
    </source>
</evidence>
<evidence type="ECO:0000256" key="6">
    <source>
        <dbReference type="ARBA" id="ARBA00011245"/>
    </source>
</evidence>
<evidence type="ECO:0000256" key="15">
    <source>
        <dbReference type="PIRSR" id="PIRSR005096-1"/>
    </source>
</evidence>
<feature type="binding site" evidence="17">
    <location>
        <begin position="219"/>
        <end position="221"/>
    </location>
    <ligand>
        <name>beta-D-galactose</name>
        <dbReference type="ChEBI" id="CHEBI:27667"/>
    </ligand>
</feature>
<dbReference type="UniPathway" id="UPA00242"/>
<dbReference type="EMBL" id="CP010777">
    <property type="protein sequence ID" value="AKQ44446.1"/>
    <property type="molecule type" value="Genomic_DNA"/>
</dbReference>
<evidence type="ECO:0000313" key="20">
    <source>
        <dbReference type="Proteomes" id="UP000036458"/>
    </source>
</evidence>
<feature type="active site" description="Proton donor" evidence="15">
    <location>
        <position position="219"/>
    </location>
</feature>
<sequence>MRFLSRSVSALLVGALLLNGACAQSISGPKTSVKVAPGQTVRLPERANFQRTIDGKQTDLYVLKNKNNLQAAISNYGARLVGLWVPDKAGKLTDVVLGFGTLDDHTKGPDGFYGATVGRFGNRIAKGKFTLEGKEYTLDTNNGPNHLHGGANGFSRVVWDAKQPSQNTLELTYLSKDLDSGYPGNLLAKVTYTLTDANELKITYQATTDKTTVVNLTNHSYFNLNGEGSGTILNHQLQINADQYTPVDATAIPTGIEPVAGTPFDFRKALPIGANIAQQNQQLKFGKGYDHNYVLNRKTKSGLETAATMIGDKTGIVMEIITQEPGLQFYSGNFMKGNHALKSGARDEYRAGFCVEPQHFPDSPNQPTFPSTVLKPGQTYKTVSLYKFSVR</sequence>
<dbReference type="GO" id="GO:0005737">
    <property type="term" value="C:cytoplasm"/>
    <property type="evidence" value="ECO:0007669"/>
    <property type="project" value="UniProtKB-SubCell"/>
</dbReference>
<comment type="subcellular location">
    <subcellularLocation>
        <location evidence="3">Cytoplasm</location>
    </subcellularLocation>
</comment>
<keyword evidence="18" id="KW-0732">Signal</keyword>
<dbReference type="InterPro" id="IPR015443">
    <property type="entry name" value="Aldose_1-epimerase"/>
</dbReference>
<comment type="subunit">
    <text evidence="6">Monomer.</text>
</comment>
<evidence type="ECO:0000256" key="13">
    <source>
        <dbReference type="ARBA" id="ARBA00023277"/>
    </source>
</evidence>
<organism evidence="19 20">
    <name type="scientific">Rufibacter radiotolerans</name>
    <dbReference type="NCBI Taxonomy" id="1379910"/>
    <lineage>
        <taxon>Bacteria</taxon>
        <taxon>Pseudomonadati</taxon>
        <taxon>Bacteroidota</taxon>
        <taxon>Cytophagia</taxon>
        <taxon>Cytophagales</taxon>
        <taxon>Hymenobacteraceae</taxon>
        <taxon>Rufibacter</taxon>
    </lineage>
</organism>
<dbReference type="PANTHER" id="PTHR10091:SF0">
    <property type="entry name" value="GALACTOSE MUTAROTASE"/>
    <property type="match status" value="1"/>
</dbReference>
<dbReference type="Proteomes" id="UP000036458">
    <property type="component" value="Chromosome"/>
</dbReference>
<evidence type="ECO:0000256" key="17">
    <source>
        <dbReference type="PIRSR" id="PIRSR005096-3"/>
    </source>
</evidence>
<keyword evidence="9" id="KW-0963">Cytoplasm</keyword>
<dbReference type="PATRIC" id="fig|1379910.4.peg.86"/>
<keyword evidence="11" id="KW-0106">Calcium</keyword>
<keyword evidence="13 14" id="KW-0119">Carbohydrate metabolism</keyword>
<dbReference type="GO" id="GO:0033499">
    <property type="term" value="P:galactose catabolic process via UDP-galactose, Leloir pathway"/>
    <property type="evidence" value="ECO:0007669"/>
    <property type="project" value="TreeGrafter"/>
</dbReference>
<evidence type="ECO:0000256" key="5">
    <source>
        <dbReference type="ARBA" id="ARBA00006206"/>
    </source>
</evidence>
<dbReference type="EC" id="5.1.3.3" evidence="7 14"/>
<evidence type="ECO:0000256" key="8">
    <source>
        <dbReference type="ARBA" id="ARBA00014165"/>
    </source>
</evidence>
<feature type="active site" description="Proton acceptor" evidence="15">
    <location>
        <position position="356"/>
    </location>
</feature>
<evidence type="ECO:0000256" key="3">
    <source>
        <dbReference type="ARBA" id="ARBA00004496"/>
    </source>
</evidence>
<dbReference type="PANTHER" id="PTHR10091">
    <property type="entry name" value="ALDOSE-1-EPIMERASE"/>
    <property type="match status" value="1"/>
</dbReference>
<evidence type="ECO:0000313" key="19">
    <source>
        <dbReference type="EMBL" id="AKQ44446.1"/>
    </source>
</evidence>
<evidence type="ECO:0000256" key="16">
    <source>
        <dbReference type="PIRSR" id="PIRSR005096-2"/>
    </source>
</evidence>
<dbReference type="CDD" id="cd09019">
    <property type="entry name" value="galactose_mutarotase_like"/>
    <property type="match status" value="1"/>
</dbReference>
<protein>
    <recommendedName>
        <fullName evidence="8 14">Aldose 1-epimerase</fullName>
        <ecNumber evidence="7 14">5.1.3.3</ecNumber>
    </recommendedName>
</protein>
<comment type="similarity">
    <text evidence="5 14">Belongs to the aldose epimerase family.</text>
</comment>
<dbReference type="GO" id="GO:0004034">
    <property type="term" value="F:aldose 1-epimerase activity"/>
    <property type="evidence" value="ECO:0007669"/>
    <property type="project" value="UniProtKB-EC"/>
</dbReference>
<gene>
    <name evidence="19" type="ORF">TH63_00420</name>
</gene>
<proteinExistence type="inferred from homology"/>
<dbReference type="NCBIfam" id="NF008277">
    <property type="entry name" value="PRK11055.1"/>
    <property type="match status" value="1"/>
</dbReference>
<dbReference type="STRING" id="1379910.TH63_00420"/>
<dbReference type="AlphaFoldDB" id="A0A0H4W1Y8"/>
<evidence type="ECO:0000256" key="11">
    <source>
        <dbReference type="ARBA" id="ARBA00022837"/>
    </source>
</evidence>
<comment type="catalytic activity">
    <reaction evidence="1 14">
        <text>alpha-D-glucose = beta-D-glucose</text>
        <dbReference type="Rhea" id="RHEA:10264"/>
        <dbReference type="ChEBI" id="CHEBI:15903"/>
        <dbReference type="ChEBI" id="CHEBI:17925"/>
        <dbReference type="EC" id="5.1.3.3"/>
    </reaction>
</comment>
<dbReference type="InterPro" id="IPR011013">
    <property type="entry name" value="Gal_mutarotase_sf_dom"/>
</dbReference>
<dbReference type="Gene3D" id="2.70.98.10">
    <property type="match status" value="1"/>
</dbReference>
<dbReference type="PIRSF" id="PIRSF005096">
    <property type="entry name" value="GALM"/>
    <property type="match status" value="1"/>
</dbReference>
<evidence type="ECO:0000256" key="12">
    <source>
        <dbReference type="ARBA" id="ARBA00023235"/>
    </source>
</evidence>
<dbReference type="KEGG" id="ruf:TH63_00420"/>
<dbReference type="GO" id="GO:0030246">
    <property type="term" value="F:carbohydrate binding"/>
    <property type="evidence" value="ECO:0007669"/>
    <property type="project" value="InterPro"/>
</dbReference>
<dbReference type="InterPro" id="IPR047215">
    <property type="entry name" value="Galactose_mutarotase-like"/>
</dbReference>
<dbReference type="OrthoDB" id="9779408at2"/>
<evidence type="ECO:0000256" key="9">
    <source>
        <dbReference type="ARBA" id="ARBA00022490"/>
    </source>
</evidence>
<evidence type="ECO:0000256" key="1">
    <source>
        <dbReference type="ARBA" id="ARBA00001614"/>
    </source>
</evidence>
<comment type="pathway">
    <text evidence="4 14">Carbohydrate metabolism; hexose metabolism.</text>
</comment>
<feature type="binding site" evidence="17">
    <location>
        <begin position="122"/>
        <end position="123"/>
    </location>
    <ligand>
        <name>beta-D-galactose</name>
        <dbReference type="ChEBI" id="CHEBI:27667"/>
    </ligand>
</feature>